<organism evidence="2">
    <name type="scientific">mine drainage metagenome</name>
    <dbReference type="NCBI Taxonomy" id="410659"/>
    <lineage>
        <taxon>unclassified sequences</taxon>
        <taxon>metagenomes</taxon>
        <taxon>ecological metagenomes</taxon>
    </lineage>
</organism>
<name>A0A1J5RRU4_9ZZZZ</name>
<dbReference type="InterPro" id="IPR012349">
    <property type="entry name" value="Split_barrel_FMN-bd"/>
</dbReference>
<dbReference type="PANTHER" id="PTHR39336">
    <property type="entry name" value="PYRIDOXAMINE PHOSPHATE OXIDASE FAMILY PROTEIN (AFU_ORTHOLOGUE AFUA_6G11440)"/>
    <property type="match status" value="1"/>
</dbReference>
<reference evidence="2" key="1">
    <citation type="submission" date="2016-10" db="EMBL/GenBank/DDBJ databases">
        <title>Sequence of Gallionella enrichment culture.</title>
        <authorList>
            <person name="Poehlein A."/>
            <person name="Muehling M."/>
            <person name="Daniel R."/>
        </authorList>
    </citation>
    <scope>NUCLEOTIDE SEQUENCE</scope>
</reference>
<proteinExistence type="predicted"/>
<protein>
    <submittedName>
        <fullName evidence="2">Pyridoxamine 5'-phosphate oxidase</fullName>
    </submittedName>
</protein>
<dbReference type="AlphaFoldDB" id="A0A1J5RRU4"/>
<evidence type="ECO:0000259" key="1">
    <source>
        <dbReference type="Pfam" id="PF01243"/>
    </source>
</evidence>
<evidence type="ECO:0000313" key="2">
    <source>
        <dbReference type="EMBL" id="OIQ90773.1"/>
    </source>
</evidence>
<feature type="domain" description="Pyridoxamine 5'-phosphate oxidase N-terminal" evidence="1">
    <location>
        <begin position="9"/>
        <end position="131"/>
    </location>
</feature>
<dbReference type="PANTHER" id="PTHR39336:SF1">
    <property type="entry name" value="PYRIDOXAMINE PHOSPHATE OXIDASE FAMILY PROTEIN (AFU_ORTHOLOGUE AFUA_6G11440)"/>
    <property type="match status" value="1"/>
</dbReference>
<sequence length="183" mass="20627">MAQTFPGLSDKHVRFIVEQKIYFVATATAEGRVNVSPKGMDSLRILGARRLVWLNVTGSGNETAAHVQENPRMTVMFCAFVGSPMILRAYGEARVIHRKDPEWQELYAGFQPIPGARQIFDLAIDSVHTSCGMGVPFFDYRSEREQLSDWARNKGEEGLKQYWQDKNQQSIDGLPTHIAAKNL</sequence>
<dbReference type="InterPro" id="IPR011576">
    <property type="entry name" value="Pyridox_Oxase_N"/>
</dbReference>
<dbReference type="EMBL" id="MLJW01000280">
    <property type="protein sequence ID" value="OIQ90773.1"/>
    <property type="molecule type" value="Genomic_DNA"/>
</dbReference>
<gene>
    <name evidence="2" type="ORF">GALL_273140</name>
</gene>
<dbReference type="Gene3D" id="2.30.110.10">
    <property type="entry name" value="Electron Transport, Fmn-binding Protein, Chain A"/>
    <property type="match status" value="1"/>
</dbReference>
<dbReference type="Pfam" id="PF01243">
    <property type="entry name" value="PNPOx_N"/>
    <property type="match status" value="1"/>
</dbReference>
<dbReference type="SUPFAM" id="SSF50475">
    <property type="entry name" value="FMN-binding split barrel"/>
    <property type="match status" value="1"/>
</dbReference>
<accession>A0A1J5RRU4</accession>
<comment type="caution">
    <text evidence="2">The sequence shown here is derived from an EMBL/GenBank/DDBJ whole genome shotgun (WGS) entry which is preliminary data.</text>
</comment>